<protein>
    <submittedName>
        <fullName evidence="1">Uncharacterized protein</fullName>
    </submittedName>
</protein>
<name>A0ABW2TEP8_9ACTN</name>
<gene>
    <name evidence="1" type="ORF">ACFQVD_43015</name>
</gene>
<comment type="caution">
    <text evidence="1">The sequence shown here is derived from an EMBL/GenBank/DDBJ whole genome shotgun (WGS) entry which is preliminary data.</text>
</comment>
<dbReference type="EMBL" id="JBHTEE010000001">
    <property type="protein sequence ID" value="MFC7606889.1"/>
    <property type="molecule type" value="Genomic_DNA"/>
</dbReference>
<proteinExistence type="predicted"/>
<dbReference type="Proteomes" id="UP001596514">
    <property type="component" value="Unassembled WGS sequence"/>
</dbReference>
<evidence type="ECO:0000313" key="1">
    <source>
        <dbReference type="EMBL" id="MFC7606889.1"/>
    </source>
</evidence>
<reference evidence="2" key="1">
    <citation type="journal article" date="2019" name="Int. J. Syst. Evol. Microbiol.">
        <title>The Global Catalogue of Microorganisms (GCM) 10K type strain sequencing project: providing services to taxonomists for standard genome sequencing and annotation.</title>
        <authorList>
            <consortium name="The Broad Institute Genomics Platform"/>
            <consortium name="The Broad Institute Genome Sequencing Center for Infectious Disease"/>
            <person name="Wu L."/>
            <person name="Ma J."/>
        </authorList>
    </citation>
    <scope>NUCLEOTIDE SEQUENCE [LARGE SCALE GENOMIC DNA]</scope>
    <source>
        <strain evidence="2">JCM 10083</strain>
    </source>
</reference>
<accession>A0ABW2TEP8</accession>
<sequence length="120" mass="12230">MAATASIVAGQGRRVPRSIHCSICVRSGPAVNPSVLASTALLCVEQVGLIHTQPLVDTVLGELGTTTAPHATISMLYCPASGMGGDAVVTRAGDQDLVETGIALTLFCVRLIDSSGTVQL</sequence>
<keyword evidence="2" id="KW-1185">Reference proteome</keyword>
<evidence type="ECO:0000313" key="2">
    <source>
        <dbReference type="Proteomes" id="UP001596514"/>
    </source>
</evidence>
<dbReference type="RefSeq" id="WP_343966840.1">
    <property type="nucleotide sequence ID" value="NZ_BAAAGK010000045.1"/>
</dbReference>
<organism evidence="1 2">
    <name type="scientific">Streptosporangium amethystogenes subsp. fukuiense</name>
    <dbReference type="NCBI Taxonomy" id="698418"/>
    <lineage>
        <taxon>Bacteria</taxon>
        <taxon>Bacillati</taxon>
        <taxon>Actinomycetota</taxon>
        <taxon>Actinomycetes</taxon>
        <taxon>Streptosporangiales</taxon>
        <taxon>Streptosporangiaceae</taxon>
        <taxon>Streptosporangium</taxon>
    </lineage>
</organism>